<evidence type="ECO:0000256" key="9">
    <source>
        <dbReference type="ARBA" id="ARBA00023242"/>
    </source>
</evidence>
<dbReference type="InterPro" id="IPR050636">
    <property type="entry name" value="C2H2-ZF_domain-containing"/>
</dbReference>
<keyword evidence="9" id="KW-0539">Nucleus</keyword>
<proteinExistence type="predicted"/>
<evidence type="ECO:0000313" key="13">
    <source>
        <dbReference type="EnsemblMetazoa" id="XP_022647014"/>
    </source>
</evidence>
<name>A0A7M7J612_VARDE</name>
<dbReference type="Proteomes" id="UP000594260">
    <property type="component" value="Unplaced"/>
</dbReference>
<dbReference type="PANTHER" id="PTHR47772">
    <property type="entry name" value="ZINC FINGER PROTEIN 200"/>
    <property type="match status" value="1"/>
</dbReference>
<dbReference type="FunFam" id="3.30.160.60:FF:000286">
    <property type="entry name" value="Zinc finger protein 770"/>
    <property type="match status" value="1"/>
</dbReference>
<dbReference type="Gene3D" id="3.30.160.60">
    <property type="entry name" value="Classic Zinc Finger"/>
    <property type="match status" value="6"/>
</dbReference>
<dbReference type="PROSITE" id="PS00028">
    <property type="entry name" value="ZINC_FINGER_C2H2_1"/>
    <property type="match status" value="8"/>
</dbReference>
<feature type="domain" description="C2H2-type" evidence="12">
    <location>
        <begin position="414"/>
        <end position="441"/>
    </location>
</feature>
<keyword evidence="3" id="KW-0677">Repeat</keyword>
<feature type="region of interest" description="Disordered" evidence="11">
    <location>
        <begin position="555"/>
        <end position="582"/>
    </location>
</feature>
<dbReference type="Pfam" id="PF00096">
    <property type="entry name" value="zf-C2H2"/>
    <property type="match status" value="3"/>
</dbReference>
<keyword evidence="4 10" id="KW-0863">Zinc-finger</keyword>
<feature type="region of interest" description="Disordered" evidence="11">
    <location>
        <begin position="326"/>
        <end position="349"/>
    </location>
</feature>
<comment type="subcellular location">
    <subcellularLocation>
        <location evidence="1">Nucleus</location>
    </subcellularLocation>
</comment>
<feature type="compositionally biased region" description="Low complexity" evidence="11">
    <location>
        <begin position="332"/>
        <end position="349"/>
    </location>
</feature>
<dbReference type="GO" id="GO:0008270">
    <property type="term" value="F:zinc ion binding"/>
    <property type="evidence" value="ECO:0007669"/>
    <property type="project" value="UniProtKB-KW"/>
</dbReference>
<dbReference type="PANTHER" id="PTHR47772:SF13">
    <property type="entry name" value="GASTRULA ZINC FINGER PROTEIN XLCGF49.1-LIKE-RELATED"/>
    <property type="match status" value="1"/>
</dbReference>
<feature type="compositionally biased region" description="Basic and acidic residues" evidence="11">
    <location>
        <begin position="36"/>
        <end position="47"/>
    </location>
</feature>
<evidence type="ECO:0000256" key="2">
    <source>
        <dbReference type="ARBA" id="ARBA00022723"/>
    </source>
</evidence>
<evidence type="ECO:0000256" key="1">
    <source>
        <dbReference type="ARBA" id="ARBA00004123"/>
    </source>
</evidence>
<keyword evidence="8" id="KW-0804">Transcription</keyword>
<keyword evidence="6" id="KW-0805">Transcription regulation</keyword>
<evidence type="ECO:0000256" key="6">
    <source>
        <dbReference type="ARBA" id="ARBA00023015"/>
    </source>
</evidence>
<dbReference type="Pfam" id="PF13912">
    <property type="entry name" value="zf-C2H2_6"/>
    <property type="match status" value="1"/>
</dbReference>
<feature type="domain" description="C2H2-type" evidence="12">
    <location>
        <begin position="385"/>
        <end position="412"/>
    </location>
</feature>
<evidence type="ECO:0000256" key="7">
    <source>
        <dbReference type="ARBA" id="ARBA00023125"/>
    </source>
</evidence>
<evidence type="ECO:0000256" key="8">
    <source>
        <dbReference type="ARBA" id="ARBA00023163"/>
    </source>
</evidence>
<evidence type="ECO:0000256" key="10">
    <source>
        <dbReference type="PROSITE-ProRule" id="PRU00042"/>
    </source>
</evidence>
<feature type="region of interest" description="Disordered" evidence="11">
    <location>
        <begin position="25"/>
        <end position="48"/>
    </location>
</feature>
<dbReference type="EnsemblMetazoa" id="XM_022791279">
    <property type="protein sequence ID" value="XP_022647014"/>
    <property type="gene ID" value="LOC111244318"/>
</dbReference>
<accession>A0A7M7J612</accession>
<dbReference type="InterPro" id="IPR013087">
    <property type="entry name" value="Znf_C2H2_type"/>
</dbReference>
<dbReference type="GO" id="GO:0005634">
    <property type="term" value="C:nucleus"/>
    <property type="evidence" value="ECO:0007669"/>
    <property type="project" value="UniProtKB-SubCell"/>
</dbReference>
<dbReference type="OrthoDB" id="6077919at2759"/>
<dbReference type="InterPro" id="IPR036236">
    <property type="entry name" value="Znf_C2H2_sf"/>
</dbReference>
<keyword evidence="14" id="KW-1185">Reference proteome</keyword>
<evidence type="ECO:0000259" key="12">
    <source>
        <dbReference type="PROSITE" id="PS50157"/>
    </source>
</evidence>
<reference evidence="13" key="1">
    <citation type="submission" date="2021-01" db="UniProtKB">
        <authorList>
            <consortium name="EnsemblMetazoa"/>
        </authorList>
    </citation>
    <scope>IDENTIFICATION</scope>
</reference>
<dbReference type="SMART" id="SM00355">
    <property type="entry name" value="ZnF_C2H2"/>
    <property type="match status" value="11"/>
</dbReference>
<sequence length="582" mass="63689">MASCINGLSPVDLLQLTMVAQDDDEPMATSLSPTRAELKSDKSHDEPNPNEPYYCPLCNFTTRRPGLLLRHTFEHTGVQPYSCWKCQQRFTLPESLVEHFVQEHSITGTPLKCGTCRKTYSTRRGLITHQLQFSIQKSRFCYFCAKGFGSDGAEREHQRAHSPGLASSDCFLRCPACRRLFPNEDALRIHSVFHLSLQEDRYTLPSQGTTVAHKARRFFQQRRHTLHGFTHSLNLESTRAGTPSSSSSKLRRKPRKKFPCEHCDKVFVSRTSLRWHGRFHRRPFTCRACPRAYSTLCALLVHASDHDTIAAIEEEHLRHVEQQVGANGKKVTGSSGQGSTSGSQLGLSGNNSNALGLPASIGATTTNLTNISSGSTAPAGSTERHECPTCGKAFGSANSLRAHKKSHTTGKTPHKCPTCGKQFVRSYDMKRHMRTHDSSAPYVCQICHQKFSQSSSLKKHYKTHRIHCPLCLKQFDLPDQLTAHIPQCPAQQAQQSLLAAAISNMSNMGHMTGLNGVPPEALAGLMQAAQGMMQQASASAGAAAAAPVTTCATSGATTSATSGQAGTSTSQATTPDKWLFKE</sequence>
<feature type="domain" description="C2H2-type" evidence="12">
    <location>
        <begin position="53"/>
        <end position="80"/>
    </location>
</feature>
<evidence type="ECO:0000313" key="14">
    <source>
        <dbReference type="Proteomes" id="UP000594260"/>
    </source>
</evidence>
<dbReference type="GeneID" id="111244318"/>
<feature type="domain" description="C2H2-type" evidence="12">
    <location>
        <begin position="258"/>
        <end position="280"/>
    </location>
</feature>
<evidence type="ECO:0000256" key="11">
    <source>
        <dbReference type="SAM" id="MobiDB-lite"/>
    </source>
</evidence>
<feature type="domain" description="C2H2-type" evidence="12">
    <location>
        <begin position="442"/>
        <end position="469"/>
    </location>
</feature>
<dbReference type="FunFam" id="3.30.160.60:FF:000325">
    <property type="entry name" value="ZFP90 zinc finger protein"/>
    <property type="match status" value="1"/>
</dbReference>
<feature type="domain" description="C2H2-type" evidence="12">
    <location>
        <begin position="172"/>
        <end position="199"/>
    </location>
</feature>
<dbReference type="GO" id="GO:0003677">
    <property type="term" value="F:DNA binding"/>
    <property type="evidence" value="ECO:0007669"/>
    <property type="project" value="UniProtKB-KW"/>
</dbReference>
<evidence type="ECO:0000256" key="5">
    <source>
        <dbReference type="ARBA" id="ARBA00022833"/>
    </source>
</evidence>
<dbReference type="OMA" id="LFIHTGI"/>
<keyword evidence="7" id="KW-0238">DNA-binding</keyword>
<keyword evidence="2" id="KW-0479">Metal-binding</keyword>
<feature type="compositionally biased region" description="Low complexity" evidence="11">
    <location>
        <begin position="555"/>
        <end position="574"/>
    </location>
</feature>
<organism evidence="13 14">
    <name type="scientific">Varroa destructor</name>
    <name type="common">Honeybee mite</name>
    <dbReference type="NCBI Taxonomy" id="109461"/>
    <lineage>
        <taxon>Eukaryota</taxon>
        <taxon>Metazoa</taxon>
        <taxon>Ecdysozoa</taxon>
        <taxon>Arthropoda</taxon>
        <taxon>Chelicerata</taxon>
        <taxon>Arachnida</taxon>
        <taxon>Acari</taxon>
        <taxon>Parasitiformes</taxon>
        <taxon>Mesostigmata</taxon>
        <taxon>Gamasina</taxon>
        <taxon>Dermanyssoidea</taxon>
        <taxon>Varroidae</taxon>
        <taxon>Varroa</taxon>
    </lineage>
</organism>
<dbReference type="RefSeq" id="XP_022647014.1">
    <property type="nucleotide sequence ID" value="XM_022791279.1"/>
</dbReference>
<evidence type="ECO:0000256" key="4">
    <source>
        <dbReference type="ARBA" id="ARBA00022771"/>
    </source>
</evidence>
<evidence type="ECO:0000256" key="3">
    <source>
        <dbReference type="ARBA" id="ARBA00022737"/>
    </source>
</evidence>
<keyword evidence="5" id="KW-0862">Zinc</keyword>
<dbReference type="AlphaFoldDB" id="A0A7M7J612"/>
<dbReference type="KEGG" id="vde:111244318"/>
<protein>
    <recommendedName>
        <fullName evidence="12">C2H2-type domain-containing protein</fullName>
    </recommendedName>
</protein>
<dbReference type="PROSITE" id="PS50157">
    <property type="entry name" value="ZINC_FINGER_C2H2_2"/>
    <property type="match status" value="6"/>
</dbReference>
<dbReference type="SUPFAM" id="SSF57667">
    <property type="entry name" value="beta-beta-alpha zinc fingers"/>
    <property type="match status" value="5"/>
</dbReference>
<dbReference type="InParanoid" id="A0A7M7J612"/>